<dbReference type="EMBL" id="AP012204">
    <property type="protein sequence ID" value="BAK34886.1"/>
    <property type="molecule type" value="Genomic_DNA"/>
</dbReference>
<organism evidence="3 7">
    <name type="scientific">Microlunatus phosphovorus (strain ATCC 700054 / DSM 10555 / JCM 9379 / NBRC 101784 / NCIMB 13414 / VKM Ac-1990 / NM-1)</name>
    <dbReference type="NCBI Taxonomy" id="1032480"/>
    <lineage>
        <taxon>Bacteria</taxon>
        <taxon>Bacillati</taxon>
        <taxon>Actinomycetota</taxon>
        <taxon>Actinomycetes</taxon>
        <taxon>Propionibacteriales</taxon>
        <taxon>Propionibacteriaceae</taxon>
        <taxon>Microlunatus</taxon>
    </lineage>
</organism>
<feature type="domain" description="Transposase IS4-like" evidence="1">
    <location>
        <begin position="134"/>
        <end position="361"/>
    </location>
</feature>
<evidence type="ECO:0000313" key="4">
    <source>
        <dbReference type="EMBL" id="BAK36353.1"/>
    </source>
</evidence>
<reference evidence="3 7" key="1">
    <citation type="submission" date="2011-05" db="EMBL/GenBank/DDBJ databases">
        <title>Whole genome sequence of Microlunatus phosphovorus NM-1.</title>
        <authorList>
            <person name="Hosoyama A."/>
            <person name="Sasaki K."/>
            <person name="Harada T."/>
            <person name="Igarashi R."/>
            <person name="Kawakoshi A."/>
            <person name="Sasagawa M."/>
            <person name="Fukada J."/>
            <person name="Nakamura S."/>
            <person name="Katano Y."/>
            <person name="Hanada S."/>
            <person name="Kamagata Y."/>
            <person name="Nakamura N."/>
            <person name="Yamazaki S."/>
            <person name="Fujita N."/>
        </authorList>
    </citation>
    <scope>NUCLEOTIDE SEQUENCE [LARGE SCALE GENOMIC DNA]</scope>
    <source>
        <strain evidence="7">ATCC 700054 / DSM 10555 / JCM 9379 / NBRC 101784 / NCIMB 13414 / VKM Ac-1990 / NM-1</strain>
        <strain evidence="3">NM-1</strain>
    </source>
</reference>
<dbReference type="PANTHER" id="PTHR37529">
    <property type="entry name" value="TRANSPOSASE INSG FOR INSERTION SEQUENCE ELEMENT IS4-RELATED"/>
    <property type="match status" value="1"/>
</dbReference>
<dbReference type="KEGG" id="mph:MLP_18720"/>
<dbReference type="NCBIfam" id="NF033592">
    <property type="entry name" value="transpos_IS4_1"/>
    <property type="match status" value="1"/>
</dbReference>
<dbReference type="EMBL" id="AP012204">
    <property type="protein sequence ID" value="BAK37946.1"/>
    <property type="molecule type" value="Genomic_DNA"/>
</dbReference>
<feature type="domain" description="Transposase IS4 N-terminal" evidence="2">
    <location>
        <begin position="19"/>
        <end position="116"/>
    </location>
</feature>
<gene>
    <name evidence="3" type="ordered locus">MLP_18720</name>
    <name evidence="4" type="ordered locus">MLP_33390</name>
    <name evidence="5" type="ordered locus">MLP_49130</name>
    <name evidence="6" type="ordered locus">MLP_49320</name>
</gene>
<dbReference type="Pfam" id="PF01609">
    <property type="entry name" value="DDE_Tnp_1"/>
    <property type="match status" value="1"/>
</dbReference>
<dbReference type="EMBL" id="AP012204">
    <property type="protein sequence ID" value="BAK36353.1"/>
    <property type="molecule type" value="Genomic_DNA"/>
</dbReference>
<evidence type="ECO:0000313" key="3">
    <source>
        <dbReference type="EMBL" id="BAK34886.1"/>
    </source>
</evidence>
<dbReference type="InterPro" id="IPR047952">
    <property type="entry name" value="Transpos_IS4"/>
</dbReference>
<dbReference type="SUPFAM" id="SSF53098">
    <property type="entry name" value="Ribonuclease H-like"/>
    <property type="match status" value="1"/>
</dbReference>
<dbReference type="KEGG" id="mph:MLP_49130"/>
<dbReference type="GO" id="GO:0004803">
    <property type="term" value="F:transposase activity"/>
    <property type="evidence" value="ECO:0007669"/>
    <property type="project" value="InterPro"/>
</dbReference>
<dbReference type="EMBL" id="AP012204">
    <property type="protein sequence ID" value="BAK37927.1"/>
    <property type="molecule type" value="Genomic_DNA"/>
</dbReference>
<keyword evidence="7" id="KW-1185">Reference proteome</keyword>
<dbReference type="HOGENOM" id="CLU_028400_1_0_11"/>
<name>F5XT14_MICPN</name>
<evidence type="ECO:0000313" key="5">
    <source>
        <dbReference type="EMBL" id="BAK37927.1"/>
    </source>
</evidence>
<dbReference type="STRING" id="1032480.MLP_18720"/>
<dbReference type="PANTHER" id="PTHR37529:SF1">
    <property type="entry name" value="TRANSPOSASE INSG FOR INSERTION SEQUENCE ELEMENT IS4-RELATED"/>
    <property type="match status" value="1"/>
</dbReference>
<dbReference type="RefSeq" id="WP_013862764.1">
    <property type="nucleotide sequence ID" value="NC_015635.1"/>
</dbReference>
<evidence type="ECO:0000313" key="6">
    <source>
        <dbReference type="EMBL" id="BAK37946.1"/>
    </source>
</evidence>
<dbReference type="KEGG" id="mph:MLP_49320"/>
<proteinExistence type="predicted"/>
<dbReference type="AlphaFoldDB" id="F5XT14"/>
<evidence type="ECO:0000259" key="2">
    <source>
        <dbReference type="Pfam" id="PF13006"/>
    </source>
</evidence>
<dbReference type="KEGG" id="mph:MLP_33390"/>
<dbReference type="GO" id="GO:0006313">
    <property type="term" value="P:DNA transposition"/>
    <property type="evidence" value="ECO:0007669"/>
    <property type="project" value="InterPro"/>
</dbReference>
<dbReference type="Proteomes" id="UP000007947">
    <property type="component" value="Chromosome"/>
</dbReference>
<protein>
    <submittedName>
        <fullName evidence="3 4">Putative transposase</fullName>
    </submittedName>
</protein>
<dbReference type="InterPro" id="IPR002559">
    <property type="entry name" value="Transposase_11"/>
</dbReference>
<dbReference type="Pfam" id="PF13006">
    <property type="entry name" value="Nterm_IS4"/>
    <property type="match status" value="1"/>
</dbReference>
<sequence length="404" mass="43389">MAGVTREVRSAEERLPDRVSIGVLARSFPAAVLDEVIEAAGVREVRYRRLPARLMMVFTLACWLFMRSGYGLVLSRLADAQALTGGGWGDWQAPGTGSITKAKAKLGAEPFKLLFARTTVPAGTPVTPGVFHAGLRVVTVDGFTLDVPDTAANEGFFGRGGNGSRSQNPYPQLRALVLAESGTRVLLAAAHGPSSTGEQTLAVDLLPALDSGMLVLADRNFASWKLWQAAAGTGAQLCWRMSASFTLPVRQVLDDGTYLSQLNPPSKKDGDPIPVRVVEYSVTTTDTHGVETSELFALATTLLDAQAYPAIELAQLYHARWQAETGIADLKTTIRGGPEVLLRSKTPIMVEQEFWAMLCVYQAIRDLIGYATPAGLDPGRISFKRAFQAAQDSTTRAALSPQPT</sequence>
<evidence type="ECO:0000259" key="1">
    <source>
        <dbReference type="Pfam" id="PF01609"/>
    </source>
</evidence>
<dbReference type="InterPro" id="IPR024473">
    <property type="entry name" value="Transposases_IS4_N"/>
</dbReference>
<accession>F5XT14</accession>
<evidence type="ECO:0000313" key="7">
    <source>
        <dbReference type="Proteomes" id="UP000007947"/>
    </source>
</evidence>
<dbReference type="InterPro" id="IPR012337">
    <property type="entry name" value="RNaseH-like_sf"/>
</dbReference>
<dbReference type="GO" id="GO:0003677">
    <property type="term" value="F:DNA binding"/>
    <property type="evidence" value="ECO:0007669"/>
    <property type="project" value="InterPro"/>
</dbReference>
<dbReference type="eggNOG" id="COG3385">
    <property type="taxonomic scope" value="Bacteria"/>
</dbReference>